<dbReference type="EMBL" id="MEVJ01000035">
    <property type="protein sequence ID" value="OGC57006.1"/>
    <property type="molecule type" value="Genomic_DNA"/>
</dbReference>
<organism evidence="1 2">
    <name type="scientific">candidate division WWE3 bacterium RIFCSPLOWO2_01_FULL_41_9</name>
    <dbReference type="NCBI Taxonomy" id="1802626"/>
    <lineage>
        <taxon>Bacteria</taxon>
        <taxon>Katanobacteria</taxon>
    </lineage>
</organism>
<protein>
    <submittedName>
        <fullName evidence="1">Uncharacterized protein</fullName>
    </submittedName>
</protein>
<name>A0A1F4VI68_UNCKA</name>
<gene>
    <name evidence="1" type="ORF">A2976_00215</name>
</gene>
<comment type="caution">
    <text evidence="1">The sequence shown here is derived from an EMBL/GenBank/DDBJ whole genome shotgun (WGS) entry which is preliminary data.</text>
</comment>
<dbReference type="Proteomes" id="UP000178346">
    <property type="component" value="Unassembled WGS sequence"/>
</dbReference>
<accession>A0A1F4VI68</accession>
<proteinExistence type="predicted"/>
<evidence type="ECO:0000313" key="1">
    <source>
        <dbReference type="EMBL" id="OGC57006.1"/>
    </source>
</evidence>
<sequence length="177" mass="19892">MALFTRQNQLNNRKGRVAAAPFGILHFLTYNDGNHSQRQIIVKGEKGMNRGDKKVTPSQINFGKRLGIDLTGYTMHAAELAIRAQKAQSEIDAIEEKGLRTGLNVYVTDPSGKPWRFGKITKVWTKERIAKAYDPHSAVVVRWENPNKATSLTSAQRLFVTRANNLEELLAAWDSKD</sequence>
<dbReference type="AlphaFoldDB" id="A0A1F4VI68"/>
<reference evidence="1 2" key="1">
    <citation type="journal article" date="2016" name="Nat. Commun.">
        <title>Thousands of microbial genomes shed light on interconnected biogeochemical processes in an aquifer system.</title>
        <authorList>
            <person name="Anantharaman K."/>
            <person name="Brown C.T."/>
            <person name="Hug L.A."/>
            <person name="Sharon I."/>
            <person name="Castelle C.J."/>
            <person name="Probst A.J."/>
            <person name="Thomas B.C."/>
            <person name="Singh A."/>
            <person name="Wilkins M.J."/>
            <person name="Karaoz U."/>
            <person name="Brodie E.L."/>
            <person name="Williams K.H."/>
            <person name="Hubbard S.S."/>
            <person name="Banfield J.F."/>
        </authorList>
    </citation>
    <scope>NUCLEOTIDE SEQUENCE [LARGE SCALE GENOMIC DNA]</scope>
</reference>
<evidence type="ECO:0000313" key="2">
    <source>
        <dbReference type="Proteomes" id="UP000178346"/>
    </source>
</evidence>